<keyword evidence="15" id="KW-1185">Reference proteome</keyword>
<evidence type="ECO:0008006" key="16">
    <source>
        <dbReference type="Google" id="ProtNLM"/>
    </source>
</evidence>
<comment type="subcellular location">
    <subcellularLocation>
        <location evidence="1">Late endosome</location>
    </subcellularLocation>
</comment>
<evidence type="ECO:0000256" key="5">
    <source>
        <dbReference type="ARBA" id="ARBA00022753"/>
    </source>
</evidence>
<evidence type="ECO:0000259" key="12">
    <source>
        <dbReference type="PROSITE" id="PS50081"/>
    </source>
</evidence>
<feature type="compositionally biased region" description="Polar residues" evidence="11">
    <location>
        <begin position="490"/>
        <end position="499"/>
    </location>
</feature>
<dbReference type="AlphaFoldDB" id="A0AAN0IPA0"/>
<accession>A0AAN0IPA0</accession>
<proteinExistence type="inferred from homology"/>
<feature type="region of interest" description="Disordered" evidence="11">
    <location>
        <begin position="548"/>
        <end position="644"/>
    </location>
</feature>
<gene>
    <name evidence="14" type="primary">105313847</name>
</gene>
<dbReference type="InterPro" id="IPR046349">
    <property type="entry name" value="C1-like_sf"/>
</dbReference>
<feature type="compositionally biased region" description="Basic and acidic residues" evidence="11">
    <location>
        <begin position="633"/>
        <end position="644"/>
    </location>
</feature>
<evidence type="ECO:0000256" key="3">
    <source>
        <dbReference type="ARBA" id="ARBA00022723"/>
    </source>
</evidence>
<dbReference type="Pfam" id="PF02759">
    <property type="entry name" value="RUN"/>
    <property type="match status" value="1"/>
</dbReference>
<dbReference type="GO" id="GO:0008270">
    <property type="term" value="F:zinc ion binding"/>
    <property type="evidence" value="ECO:0007669"/>
    <property type="project" value="UniProtKB-KW"/>
</dbReference>
<evidence type="ECO:0000313" key="14">
    <source>
        <dbReference type="EnsemblMetazoa" id="XP_011405898.2"/>
    </source>
</evidence>
<feature type="region of interest" description="Disordered" evidence="11">
    <location>
        <begin position="466"/>
        <end position="502"/>
    </location>
</feature>
<dbReference type="SUPFAM" id="SSF140741">
    <property type="entry name" value="RUN domain-like"/>
    <property type="match status" value="1"/>
</dbReference>
<evidence type="ECO:0000256" key="2">
    <source>
        <dbReference type="ARBA" id="ARBA00022553"/>
    </source>
</evidence>
<feature type="compositionally biased region" description="Polar residues" evidence="11">
    <location>
        <begin position="576"/>
        <end position="594"/>
    </location>
</feature>
<dbReference type="SUPFAM" id="SSF57889">
    <property type="entry name" value="Cysteine-rich domain"/>
    <property type="match status" value="1"/>
</dbReference>
<keyword evidence="2" id="KW-0597">Phosphoprotein</keyword>
<evidence type="ECO:0000256" key="1">
    <source>
        <dbReference type="ARBA" id="ARBA00004603"/>
    </source>
</evidence>
<feature type="compositionally biased region" description="Low complexity" evidence="11">
    <location>
        <begin position="214"/>
        <end position="242"/>
    </location>
</feature>
<comment type="similarity">
    <text evidence="9">Belongs to the DEF8 family.</text>
</comment>
<keyword evidence="10" id="KW-0175">Coiled coil</keyword>
<reference evidence="15" key="1">
    <citation type="journal article" date="2010" name="Nature">
        <title>The Amphimedon queenslandica genome and the evolution of animal complexity.</title>
        <authorList>
            <person name="Srivastava M."/>
            <person name="Simakov O."/>
            <person name="Chapman J."/>
            <person name="Fahey B."/>
            <person name="Gauthier M.E."/>
            <person name="Mitros T."/>
            <person name="Richards G.S."/>
            <person name="Conaco C."/>
            <person name="Dacre M."/>
            <person name="Hellsten U."/>
            <person name="Larroux C."/>
            <person name="Putnam N.H."/>
            <person name="Stanke M."/>
            <person name="Adamska M."/>
            <person name="Darling A."/>
            <person name="Degnan S.M."/>
            <person name="Oakley T.H."/>
            <person name="Plachetzki D.C."/>
            <person name="Zhai Y."/>
            <person name="Adamski M."/>
            <person name="Calcino A."/>
            <person name="Cummins S.F."/>
            <person name="Goodstein D.M."/>
            <person name="Harris C."/>
            <person name="Jackson D.J."/>
            <person name="Leys S.P."/>
            <person name="Shu S."/>
            <person name="Woodcroft B.J."/>
            <person name="Vervoort M."/>
            <person name="Kosik K.S."/>
            <person name="Manning G."/>
            <person name="Degnan B.M."/>
            <person name="Rokhsar D.S."/>
        </authorList>
    </citation>
    <scope>NUCLEOTIDE SEQUENCE [LARGE SCALE GENOMIC DNA]</scope>
</reference>
<dbReference type="PROSITE" id="PS50081">
    <property type="entry name" value="ZF_DAG_PE_2"/>
    <property type="match status" value="2"/>
</dbReference>
<reference evidence="14" key="2">
    <citation type="submission" date="2024-06" db="UniProtKB">
        <authorList>
            <consortium name="EnsemblMetazoa"/>
        </authorList>
    </citation>
    <scope>IDENTIFICATION</scope>
</reference>
<evidence type="ECO:0000313" key="15">
    <source>
        <dbReference type="Proteomes" id="UP000007879"/>
    </source>
</evidence>
<evidence type="ECO:0000259" key="13">
    <source>
        <dbReference type="PROSITE" id="PS50826"/>
    </source>
</evidence>
<dbReference type="InterPro" id="IPR002219">
    <property type="entry name" value="PKC_DAG/PE"/>
</dbReference>
<evidence type="ECO:0000256" key="11">
    <source>
        <dbReference type="SAM" id="MobiDB-lite"/>
    </source>
</evidence>
<dbReference type="SMART" id="SM00593">
    <property type="entry name" value="RUN"/>
    <property type="match status" value="1"/>
</dbReference>
<keyword evidence="4" id="KW-0677">Repeat</keyword>
<dbReference type="CDD" id="cd17671">
    <property type="entry name" value="RUN"/>
    <property type="match status" value="1"/>
</dbReference>
<dbReference type="Proteomes" id="UP000007879">
    <property type="component" value="Unassembled WGS sequence"/>
</dbReference>
<feature type="domain" description="Phorbol-ester/DAG-type" evidence="12">
    <location>
        <begin position="746"/>
        <end position="797"/>
    </location>
</feature>
<dbReference type="Gene3D" id="1.20.58.900">
    <property type="match status" value="1"/>
</dbReference>
<evidence type="ECO:0000256" key="6">
    <source>
        <dbReference type="ARBA" id="ARBA00022771"/>
    </source>
</evidence>
<keyword evidence="8" id="KW-0072">Autophagy</keyword>
<dbReference type="GO" id="GO:0006914">
    <property type="term" value="P:autophagy"/>
    <property type="evidence" value="ECO:0007669"/>
    <property type="project" value="UniProtKB-KW"/>
</dbReference>
<name>A0AAN0IPA0_AMPQE</name>
<keyword evidence="3" id="KW-0479">Metal-binding</keyword>
<evidence type="ECO:0000256" key="4">
    <source>
        <dbReference type="ARBA" id="ARBA00022737"/>
    </source>
</evidence>
<keyword evidence="7" id="KW-0862">Zinc</keyword>
<feature type="domain" description="RUN" evidence="13">
    <location>
        <begin position="53"/>
        <end position="181"/>
    </location>
</feature>
<evidence type="ECO:0000256" key="7">
    <source>
        <dbReference type="ARBA" id="ARBA00022833"/>
    </source>
</evidence>
<feature type="compositionally biased region" description="Polar residues" evidence="11">
    <location>
        <begin position="615"/>
        <end position="632"/>
    </location>
</feature>
<organism evidence="14 15">
    <name type="scientific">Amphimedon queenslandica</name>
    <name type="common">Sponge</name>
    <dbReference type="NCBI Taxonomy" id="400682"/>
    <lineage>
        <taxon>Eukaryota</taxon>
        <taxon>Metazoa</taxon>
        <taxon>Porifera</taxon>
        <taxon>Demospongiae</taxon>
        <taxon>Heteroscleromorpha</taxon>
        <taxon>Haplosclerida</taxon>
        <taxon>Niphatidae</taxon>
        <taxon>Amphimedon</taxon>
    </lineage>
</organism>
<feature type="domain" description="Phorbol-ester/DAG-type" evidence="12">
    <location>
        <begin position="973"/>
        <end position="1033"/>
    </location>
</feature>
<dbReference type="Gene3D" id="3.30.60.20">
    <property type="match status" value="1"/>
</dbReference>
<dbReference type="Pfam" id="PF13901">
    <property type="entry name" value="RH_dom"/>
    <property type="match status" value="1"/>
</dbReference>
<dbReference type="InterPro" id="IPR025258">
    <property type="entry name" value="RH_dom"/>
</dbReference>
<dbReference type="InterPro" id="IPR004012">
    <property type="entry name" value="Run_dom"/>
</dbReference>
<sequence>MDLSKAKKLFARPKDDPAFLTKQVKIRQVLLKNLARVVKETQLLFARTEGEIIKDCRPVQRLCARFEDILRHGLKAGWFSAGKDPTFWPIVLKISRKQAIEYINRLQYAQTDSGKCRAWIRLAVNECSLESYINVLTHDYQMLSYYYESHAFLRDEEVVSPFRQLLTGLSQIGFDIPVDTASLEFAPAPEVLEPVLRLRAPQPVQGKKSELVHSSTSSPQVSTSSDSSWGSSSADSSSLSTGIPEATPTTELHVHNSNIKPDVQSLQMIKDEVSGLEASYHIEDTVLVIDSVSERGGAAYTDLSRFNQALEDSEEEEEEVIKEESKEREGGAIKYIPAKDDDDDDGDIMMFDDKLPHGNVDANATPPVEPVLCPISDEIQSIPEGTGTSIEPQDEVDVSLASQEGVLDKPDVDLSLDEEMKMEVAEAQENDTQDDNDEQTVEKVEQVEEVEYSYGDILLMAKGLSPSKDNEMSAREREDTLKEETGDMVSYSQEGPTTTDDNDVIKTTDEAMSSNVSVKVDLPTSVDYNSTNPFLTDFTDQPTQQFVQPATLSPNPFFDEEEESQPNTHPVIPSDKPTNNPFDIHSSPNVTPLSRSPAHFSPSPLLPDSVPAPDNTGTSVGTDNTKLLNVKNNETEGFKEKEEQVQEELVEDIGEGYNRERSVHEDEREVSFLTSEGIEKMSLNEEYFEEELTIELVEYQIAQLKNHLRRHSNDINSQKKLLKLQLLKQEMKELSEIDSSDVKVCGHQLTLLPKRLKARKCDTCNKPTVNPLQVVMSCSLCGYFTHAKCLSQINQKCIFLAMKEQSGYTMNICPEKGLTPQHFRCACCNQALNNSTEVRLCDYTGQYYCPDCHHNETAVIPARVLHNWDFTSRKVCCGCYKLLNALISRPLINVKSVNPTLYTYVHEITTIEVLRKDIILMKEYLVKCERARTEKLIQELNSWPHFKDSSILFSLSDLMNVQEGNLLSQLEVVHQMFLSHITNECEKCSANGTACAVCHSRDLLFRFSKDVVICPNCSSHFHRDCYVSLKNVCAVCSPPAGKKKTRFSRKKN</sequence>
<feature type="compositionally biased region" description="Polar residues" evidence="11">
    <location>
        <begin position="247"/>
        <end position="258"/>
    </location>
</feature>
<evidence type="ECO:0000256" key="9">
    <source>
        <dbReference type="ARBA" id="ARBA00029450"/>
    </source>
</evidence>
<dbReference type="EnsemblMetazoa" id="XM_011407596.2">
    <property type="protein sequence ID" value="XP_011405898.2"/>
    <property type="gene ID" value="LOC105313847"/>
</dbReference>
<protein>
    <recommendedName>
        <fullName evidence="16">RUN domain-containing protein</fullName>
    </recommendedName>
</protein>
<dbReference type="PANTHER" id="PTHR12326:SF3">
    <property type="entry name" value="DIFFERENTIALLY EXPRESSED IN FDCP 8 HOMOLOG"/>
    <property type="match status" value="1"/>
</dbReference>
<dbReference type="KEGG" id="aqu:105313847"/>
<dbReference type="PROSITE" id="PS50826">
    <property type="entry name" value="RUN"/>
    <property type="match status" value="1"/>
</dbReference>
<keyword evidence="6" id="KW-0863">Zinc-finger</keyword>
<dbReference type="InterPro" id="IPR037213">
    <property type="entry name" value="Run_dom_sf"/>
</dbReference>
<keyword evidence="5" id="KW-0967">Endosome</keyword>
<dbReference type="InterPro" id="IPR051366">
    <property type="entry name" value="DEF8"/>
</dbReference>
<feature type="compositionally biased region" description="Basic and acidic residues" evidence="11">
    <location>
        <begin position="468"/>
        <end position="485"/>
    </location>
</feature>
<evidence type="ECO:0000256" key="10">
    <source>
        <dbReference type="SAM" id="Coils"/>
    </source>
</evidence>
<feature type="region of interest" description="Disordered" evidence="11">
    <location>
        <begin position="206"/>
        <end position="258"/>
    </location>
</feature>
<dbReference type="GO" id="GO:0005770">
    <property type="term" value="C:late endosome"/>
    <property type="evidence" value="ECO:0007669"/>
    <property type="project" value="UniProtKB-SubCell"/>
</dbReference>
<dbReference type="SMART" id="SM01175">
    <property type="entry name" value="DUF4206"/>
    <property type="match status" value="1"/>
</dbReference>
<evidence type="ECO:0000256" key="8">
    <source>
        <dbReference type="ARBA" id="ARBA00023006"/>
    </source>
</evidence>
<dbReference type="PANTHER" id="PTHR12326">
    <property type="entry name" value="PLECKSTRIN HOMOLOGY DOMAIN CONTAINING PROTEIN"/>
    <property type="match status" value="1"/>
</dbReference>
<feature type="coiled-coil region" evidence="10">
    <location>
        <begin position="694"/>
        <end position="721"/>
    </location>
</feature>